<sequence length="1260" mass="129886">MAETSPPPPTRLAFDRTPELLHVQAIRSTKEKVDRVEMHPVQSWLAYVDRNSTVCLIYDVQLGGADEAALQEAALRQRADRGAAAAGLSAATAAMQEASLAAKGTASGLVRDVKFLDMDSCFWQIARQHWMQYGASDDRTIPYLGKCKGLQGKRWLVVACENKVVMHDLASADSRDIPRAACFESKAPTCLAFLLLNLPGLLGYSAPGSQAGMKQARLGARGSARAAPPPLHPAPPARWLAGGHPPASQPCFIFLISPDTMTVYAKLSGAHGKAVTAMLPLASEAPGGPDMLLSASADGTLAVWDPSRAPMKGPDREIAAKLSFKAHDSGVAAMTYFLTYTEKPEPPAMRLATTGDDKRVHMWDIGSWKPFAKAQPLQKAGCHSIVWAPWGGTGLGAHPSLLLATGEAPLVLGLDPATGGMERYIGLEGKIDPGQKKVPKVYHLAVHPTRPHLVAAATNTGAVLMSFDTNERPPVVVTLEALLQQNNDAPDKRGGGGEAQGGASGGKGAQGLTYVMASGGRLWSTALRMESQRAEGAAERTVSLAASPREPIAALDHPGRPVLGCSASGRSISVVWPQLRAYAVYSLAPTGSWEVVDRGSGNNVVWSSTQPMYAVISVPNIPTIAPKKKKGFFGGKKAAAAAAEQEAAAAVRFAAATATTVEVHTVNEEAGSQFVATHEVRLGGDQPVLLHGGGLLGVVLNKPAPGGAGRVMQFVSWKGFAPVGPELPEPVWVSWEPECTLLALAYQNAIELCRTRPAFERCASVSIADSVAGLWQSRQLYISTPTSVHVAFADPVTSFVQEVQLASFQGGVDGKTSASAEATPLPPEQMRPAGPITLAGVRHSYLWLADCLGRPFLISLRHPGLRMRCLAARGEITTARTIAERGLAAGFHDEAARFLAAMSPQEGVREALALPGLTPTAEMALSIRSGKWDRAARCFQALALGVSDRGLLQLFGDGGGAGGGPLDLANRLTGLPPGVESPNHAATVAAMLEAHARDPDASFAEGLGPTPAAAAAANGAGDDSSSEEAEAAGSGGAGAAPRDPVDWEAPLVAPQGLAAAPGTVAGLAAAEAAVAPWEGEGPADGGSGAAGGAAAGPGGGAFVGAAERQRLAAVAELGLRFAEAATENGHEDAACAALGVLVRSAHLLPPALAEQLVLRMGQCRMTESARNLAAAAAAARAPGSLSDPAVSSLLAALVGGMHGPAVQGTLQAAGLAPLAAVYATVWGNGDREAAVADWRRQLAAAHPETAAAVAVTPPVA</sequence>
<feature type="compositionally biased region" description="Gly residues" evidence="1">
    <location>
        <begin position="496"/>
        <end position="508"/>
    </location>
</feature>
<dbReference type="eggNOG" id="ENOG502QTTC">
    <property type="taxonomic scope" value="Eukaryota"/>
</dbReference>
<protein>
    <submittedName>
        <fullName evidence="2">Uncharacterized protein</fullName>
    </submittedName>
</protein>
<dbReference type="STRING" id="554065.E1ZHM4"/>
<dbReference type="InterPro" id="IPR015943">
    <property type="entry name" value="WD40/YVTN_repeat-like_dom_sf"/>
</dbReference>
<dbReference type="RefSeq" id="XP_005846590.1">
    <property type="nucleotide sequence ID" value="XM_005846528.1"/>
</dbReference>
<reference evidence="2 3" key="1">
    <citation type="journal article" date="2010" name="Plant Cell">
        <title>The Chlorella variabilis NC64A genome reveals adaptation to photosymbiosis, coevolution with viruses, and cryptic sex.</title>
        <authorList>
            <person name="Blanc G."/>
            <person name="Duncan G."/>
            <person name="Agarkova I."/>
            <person name="Borodovsky M."/>
            <person name="Gurnon J."/>
            <person name="Kuo A."/>
            <person name="Lindquist E."/>
            <person name="Lucas S."/>
            <person name="Pangilinan J."/>
            <person name="Polle J."/>
            <person name="Salamov A."/>
            <person name="Terry A."/>
            <person name="Yamada T."/>
            <person name="Dunigan D.D."/>
            <person name="Grigoriev I.V."/>
            <person name="Claverie J.M."/>
            <person name="Van Etten J.L."/>
        </authorList>
    </citation>
    <scope>NUCLEOTIDE SEQUENCE [LARGE SCALE GENOMIC DNA]</scope>
    <source>
        <strain evidence="2 3">NC64A</strain>
    </source>
</reference>
<keyword evidence="3" id="KW-1185">Reference proteome</keyword>
<dbReference type="InterPro" id="IPR036322">
    <property type="entry name" value="WD40_repeat_dom_sf"/>
</dbReference>
<dbReference type="FunCoup" id="E1ZHM4">
    <property type="interactions" value="627"/>
</dbReference>
<evidence type="ECO:0000313" key="3">
    <source>
        <dbReference type="Proteomes" id="UP000008141"/>
    </source>
</evidence>
<feature type="region of interest" description="Disordered" evidence="1">
    <location>
        <begin position="487"/>
        <end position="508"/>
    </location>
</feature>
<dbReference type="SMART" id="SM00320">
    <property type="entry name" value="WD40"/>
    <property type="match status" value="2"/>
</dbReference>
<dbReference type="PANTHER" id="PTHR45521">
    <property type="entry name" value="TSET COMPLEX MEMBER TSTF"/>
    <property type="match status" value="1"/>
</dbReference>
<organism evidence="3">
    <name type="scientific">Chlorella variabilis</name>
    <name type="common">Green alga</name>
    <dbReference type="NCBI Taxonomy" id="554065"/>
    <lineage>
        <taxon>Eukaryota</taxon>
        <taxon>Viridiplantae</taxon>
        <taxon>Chlorophyta</taxon>
        <taxon>core chlorophytes</taxon>
        <taxon>Trebouxiophyceae</taxon>
        <taxon>Chlorellales</taxon>
        <taxon>Chlorellaceae</taxon>
        <taxon>Chlorella clade</taxon>
        <taxon>Chlorella</taxon>
    </lineage>
</organism>
<feature type="compositionally biased region" description="Low complexity" evidence="1">
    <location>
        <begin position="1004"/>
        <end position="1023"/>
    </location>
</feature>
<dbReference type="GeneID" id="17354023"/>
<dbReference type="AlphaFoldDB" id="E1ZHM4"/>
<proteinExistence type="predicted"/>
<gene>
    <name evidence="2" type="ORF">CHLNCDRAFT_135164</name>
</gene>
<accession>E1ZHM4</accession>
<dbReference type="InterPro" id="IPR001680">
    <property type="entry name" value="WD40_rpt"/>
</dbReference>
<evidence type="ECO:0000256" key="1">
    <source>
        <dbReference type="SAM" id="MobiDB-lite"/>
    </source>
</evidence>
<dbReference type="KEGG" id="cvr:CHLNCDRAFT_135164"/>
<dbReference type="InterPro" id="IPR053290">
    <property type="entry name" value="TSET_complex_member"/>
</dbReference>
<feature type="region of interest" description="Disordered" evidence="1">
    <location>
        <begin position="812"/>
        <end position="831"/>
    </location>
</feature>
<dbReference type="OMA" id="FAYQKYM"/>
<evidence type="ECO:0000313" key="2">
    <source>
        <dbReference type="EMBL" id="EFN54488.1"/>
    </source>
</evidence>
<name>E1ZHM4_CHLVA</name>
<dbReference type="EMBL" id="GL433847">
    <property type="protein sequence ID" value="EFN54488.1"/>
    <property type="molecule type" value="Genomic_DNA"/>
</dbReference>
<dbReference type="PANTHER" id="PTHR45521:SF2">
    <property type="entry name" value="TRANSDUCIN_WD40 REPEAT-LIKE SUPERFAMILY PROTEIN"/>
    <property type="match status" value="1"/>
</dbReference>
<dbReference type="SUPFAM" id="SSF50978">
    <property type="entry name" value="WD40 repeat-like"/>
    <property type="match status" value="1"/>
</dbReference>
<dbReference type="InParanoid" id="E1ZHM4"/>
<feature type="region of interest" description="Disordered" evidence="1">
    <location>
        <begin position="1001"/>
        <end position="1046"/>
    </location>
</feature>
<dbReference type="Gene3D" id="2.130.10.10">
    <property type="entry name" value="YVTN repeat-like/Quinoprotein amine dehydrogenase"/>
    <property type="match status" value="1"/>
</dbReference>
<dbReference type="Proteomes" id="UP000008141">
    <property type="component" value="Unassembled WGS sequence"/>
</dbReference>
<dbReference type="OrthoDB" id="509637at2759"/>